<dbReference type="OrthoDB" id="2675811at2759"/>
<organism evidence="1 2">
    <name type="scientific">Scleroderma citrinum Foug A</name>
    <dbReference type="NCBI Taxonomy" id="1036808"/>
    <lineage>
        <taxon>Eukaryota</taxon>
        <taxon>Fungi</taxon>
        <taxon>Dikarya</taxon>
        <taxon>Basidiomycota</taxon>
        <taxon>Agaricomycotina</taxon>
        <taxon>Agaricomycetes</taxon>
        <taxon>Agaricomycetidae</taxon>
        <taxon>Boletales</taxon>
        <taxon>Sclerodermatineae</taxon>
        <taxon>Sclerodermataceae</taxon>
        <taxon>Scleroderma</taxon>
    </lineage>
</organism>
<dbReference type="Pfam" id="PF03142">
    <property type="entry name" value="Chitin_synth_2"/>
    <property type="match status" value="1"/>
</dbReference>
<dbReference type="EMBL" id="KN822009">
    <property type="protein sequence ID" value="KIM68412.1"/>
    <property type="molecule type" value="Genomic_DNA"/>
</dbReference>
<reference evidence="2" key="2">
    <citation type="submission" date="2015-01" db="EMBL/GenBank/DDBJ databases">
        <title>Evolutionary Origins and Diversification of the Mycorrhizal Mutualists.</title>
        <authorList>
            <consortium name="DOE Joint Genome Institute"/>
            <consortium name="Mycorrhizal Genomics Consortium"/>
            <person name="Kohler A."/>
            <person name="Kuo A."/>
            <person name="Nagy L.G."/>
            <person name="Floudas D."/>
            <person name="Copeland A."/>
            <person name="Barry K.W."/>
            <person name="Cichocki N."/>
            <person name="Veneault-Fourrey C."/>
            <person name="LaButti K."/>
            <person name="Lindquist E.A."/>
            <person name="Lipzen A."/>
            <person name="Lundell T."/>
            <person name="Morin E."/>
            <person name="Murat C."/>
            <person name="Riley R."/>
            <person name="Ohm R."/>
            <person name="Sun H."/>
            <person name="Tunlid A."/>
            <person name="Henrissat B."/>
            <person name="Grigoriev I.V."/>
            <person name="Hibbett D.S."/>
            <person name="Martin F."/>
        </authorList>
    </citation>
    <scope>NUCLEOTIDE SEQUENCE [LARGE SCALE GENOMIC DNA]</scope>
    <source>
        <strain evidence="2">Foug A</strain>
    </source>
</reference>
<dbReference type="STRING" id="1036808.A0A0C3ATX5"/>
<protein>
    <submittedName>
        <fullName evidence="1">Uncharacterized protein</fullName>
    </submittedName>
</protein>
<evidence type="ECO:0000313" key="2">
    <source>
        <dbReference type="Proteomes" id="UP000053989"/>
    </source>
</evidence>
<dbReference type="Proteomes" id="UP000053989">
    <property type="component" value="Unassembled WGS sequence"/>
</dbReference>
<proteinExistence type="predicted"/>
<sequence length="78" mass="9128">MLPIYSFWRMVNFSWGATRVVLGESGKRFIIHDEGKFDPRSISLKTWNDYISKPTLHQTVLDSTSQWPNIPRYPQQGT</sequence>
<keyword evidence="2" id="KW-1185">Reference proteome</keyword>
<dbReference type="InParanoid" id="A0A0C3ATX5"/>
<name>A0A0C3ATX5_9AGAM</name>
<reference evidence="1 2" key="1">
    <citation type="submission" date="2014-04" db="EMBL/GenBank/DDBJ databases">
        <authorList>
            <consortium name="DOE Joint Genome Institute"/>
            <person name="Kuo A."/>
            <person name="Kohler A."/>
            <person name="Nagy L.G."/>
            <person name="Floudas D."/>
            <person name="Copeland A."/>
            <person name="Barry K.W."/>
            <person name="Cichocki N."/>
            <person name="Veneault-Fourrey C."/>
            <person name="LaButti K."/>
            <person name="Lindquist E.A."/>
            <person name="Lipzen A."/>
            <person name="Lundell T."/>
            <person name="Morin E."/>
            <person name="Murat C."/>
            <person name="Sun H."/>
            <person name="Tunlid A."/>
            <person name="Henrissat B."/>
            <person name="Grigoriev I.V."/>
            <person name="Hibbett D.S."/>
            <person name="Martin F."/>
            <person name="Nordberg H.P."/>
            <person name="Cantor M.N."/>
            <person name="Hua S.X."/>
        </authorList>
    </citation>
    <scope>NUCLEOTIDE SEQUENCE [LARGE SCALE GENOMIC DNA]</scope>
    <source>
        <strain evidence="1 2">Foug A</strain>
    </source>
</reference>
<gene>
    <name evidence="1" type="ORF">SCLCIDRAFT_20326</name>
</gene>
<accession>A0A0C3ATX5</accession>
<dbReference type="AlphaFoldDB" id="A0A0C3ATX5"/>
<dbReference type="HOGENOM" id="CLU_2623450_0_0_1"/>
<evidence type="ECO:0000313" key="1">
    <source>
        <dbReference type="EMBL" id="KIM68412.1"/>
    </source>
</evidence>